<dbReference type="AlphaFoldDB" id="A0A1W1XE80"/>
<dbReference type="Proteomes" id="UP000192468">
    <property type="component" value="Unassembled WGS sequence"/>
</dbReference>
<proteinExistence type="predicted"/>
<sequence length="66" mass="7881">MYRAAALSDNPNLCYVPDKYLQVNSNLRLSIINSDLKVKIYQYIMYKVQIVLLKFRRIYENSSILY</sequence>
<organism evidence="1 2">
    <name type="scientific">Clostridium acidisoli DSM 12555</name>
    <dbReference type="NCBI Taxonomy" id="1121291"/>
    <lineage>
        <taxon>Bacteria</taxon>
        <taxon>Bacillati</taxon>
        <taxon>Bacillota</taxon>
        <taxon>Clostridia</taxon>
        <taxon>Eubacteriales</taxon>
        <taxon>Clostridiaceae</taxon>
        <taxon>Clostridium</taxon>
    </lineage>
</organism>
<dbReference type="EMBL" id="FWXH01000003">
    <property type="protein sequence ID" value="SMC22213.1"/>
    <property type="molecule type" value="Genomic_DNA"/>
</dbReference>
<accession>A0A1W1XE80</accession>
<evidence type="ECO:0000313" key="1">
    <source>
        <dbReference type="EMBL" id="SMC22213.1"/>
    </source>
</evidence>
<keyword evidence="2" id="KW-1185">Reference proteome</keyword>
<protein>
    <submittedName>
        <fullName evidence="1">Uncharacterized protein</fullName>
    </submittedName>
</protein>
<evidence type="ECO:0000313" key="2">
    <source>
        <dbReference type="Proteomes" id="UP000192468"/>
    </source>
</evidence>
<reference evidence="1 2" key="1">
    <citation type="submission" date="2017-04" db="EMBL/GenBank/DDBJ databases">
        <authorList>
            <person name="Afonso C.L."/>
            <person name="Miller P.J."/>
            <person name="Scott M.A."/>
            <person name="Spackman E."/>
            <person name="Goraichik I."/>
            <person name="Dimitrov K.M."/>
            <person name="Suarez D.L."/>
            <person name="Swayne D.E."/>
        </authorList>
    </citation>
    <scope>NUCLEOTIDE SEQUENCE [LARGE SCALE GENOMIC DNA]</scope>
    <source>
        <strain evidence="1 2">DSM 12555</strain>
    </source>
</reference>
<gene>
    <name evidence="1" type="ORF">SAMN02745134_01591</name>
</gene>
<name>A0A1W1XE80_9CLOT</name>